<dbReference type="Pfam" id="PF07969">
    <property type="entry name" value="Amidohydro_3"/>
    <property type="match status" value="1"/>
</dbReference>
<dbReference type="EMBL" id="VYSA01000001">
    <property type="protein sequence ID" value="KAA9111594.1"/>
    <property type="molecule type" value="Genomic_DNA"/>
</dbReference>
<protein>
    <submittedName>
        <fullName evidence="2">Amidohydrolase family protein</fullName>
    </submittedName>
</protein>
<dbReference type="CDD" id="cd01300">
    <property type="entry name" value="YtcJ_like"/>
    <property type="match status" value="1"/>
</dbReference>
<keyword evidence="2" id="KW-0378">Hydrolase</keyword>
<dbReference type="InterPro" id="IPR011059">
    <property type="entry name" value="Metal-dep_hydrolase_composite"/>
</dbReference>
<proteinExistence type="predicted"/>
<organism evidence="2 3">
    <name type="scientific">Microbacterium rhizomatis</name>
    <dbReference type="NCBI Taxonomy" id="1631477"/>
    <lineage>
        <taxon>Bacteria</taxon>
        <taxon>Bacillati</taxon>
        <taxon>Actinomycetota</taxon>
        <taxon>Actinomycetes</taxon>
        <taxon>Micrococcales</taxon>
        <taxon>Microbacteriaceae</taxon>
        <taxon>Microbacterium</taxon>
    </lineage>
</organism>
<feature type="domain" description="Amidohydrolase 3" evidence="1">
    <location>
        <begin position="52"/>
        <end position="543"/>
    </location>
</feature>
<dbReference type="PANTHER" id="PTHR22642:SF2">
    <property type="entry name" value="PROTEIN LONG AFTER FAR-RED 3"/>
    <property type="match status" value="1"/>
</dbReference>
<evidence type="ECO:0000313" key="2">
    <source>
        <dbReference type="EMBL" id="KAA9111594.1"/>
    </source>
</evidence>
<dbReference type="InterPro" id="IPR032466">
    <property type="entry name" value="Metal_Hydrolase"/>
</dbReference>
<dbReference type="PANTHER" id="PTHR22642">
    <property type="entry name" value="IMIDAZOLONEPROPIONASE"/>
    <property type="match status" value="1"/>
</dbReference>
<evidence type="ECO:0000259" key="1">
    <source>
        <dbReference type="Pfam" id="PF07969"/>
    </source>
</evidence>
<dbReference type="InterPro" id="IPR013108">
    <property type="entry name" value="Amidohydro_3"/>
</dbReference>
<comment type="caution">
    <text evidence="2">The sequence shown here is derived from an EMBL/GenBank/DDBJ whole genome shotgun (WGS) entry which is preliminary data.</text>
</comment>
<dbReference type="InterPro" id="IPR033932">
    <property type="entry name" value="YtcJ-like"/>
</dbReference>
<dbReference type="Gene3D" id="3.20.20.140">
    <property type="entry name" value="Metal-dependent hydrolases"/>
    <property type="match status" value="1"/>
</dbReference>
<gene>
    <name evidence="2" type="ORF">F6B43_01930</name>
</gene>
<dbReference type="SUPFAM" id="SSF51556">
    <property type="entry name" value="Metallo-dependent hydrolases"/>
    <property type="match status" value="1"/>
</dbReference>
<keyword evidence="3" id="KW-1185">Reference proteome</keyword>
<dbReference type="Gene3D" id="2.30.40.10">
    <property type="entry name" value="Urease, subunit C, domain 1"/>
    <property type="match status" value="1"/>
</dbReference>
<dbReference type="AlphaFoldDB" id="A0A5J5J8U4"/>
<dbReference type="Proteomes" id="UP000325827">
    <property type="component" value="Unassembled WGS sequence"/>
</dbReference>
<dbReference type="Gene3D" id="3.10.310.70">
    <property type="match status" value="1"/>
</dbReference>
<evidence type="ECO:0000313" key="3">
    <source>
        <dbReference type="Proteomes" id="UP000325827"/>
    </source>
</evidence>
<dbReference type="GO" id="GO:0016810">
    <property type="term" value="F:hydrolase activity, acting on carbon-nitrogen (but not peptide) bonds"/>
    <property type="evidence" value="ECO:0007669"/>
    <property type="project" value="InterPro"/>
</dbReference>
<reference evidence="3" key="1">
    <citation type="submission" date="2019-09" db="EMBL/GenBank/DDBJ databases">
        <title>Mumia zhuanghuii sp. nov. isolated from the intestinal contents of plateau pika (Ochotona curzoniae) in the Qinghai-Tibet plateau of China.</title>
        <authorList>
            <person name="Tian Z."/>
        </authorList>
    </citation>
    <scope>NUCLEOTIDE SEQUENCE [LARGE SCALE GENOMIC DNA]</scope>
    <source>
        <strain evidence="3">JCM 30598</strain>
    </source>
</reference>
<accession>A0A5J5J8U4</accession>
<dbReference type="OrthoDB" id="3173428at2"/>
<dbReference type="SUPFAM" id="SSF51338">
    <property type="entry name" value="Composite domain of metallo-dependent hydrolases"/>
    <property type="match status" value="1"/>
</dbReference>
<sequence length="573" mass="61174">MVTDLVVTAKTVITMDPATPRAEAVAVDTGSGQITAVGTRAELAAAHPGVAVHDLGDATLLPGFIDAHNHPIMSGMLCREPAHWIAPYVGFPHYDDVAALFRSLEADTPAGVGILFNGLDRTLQHAPELTNTDLDAFFPDRPVFVLDNSGHEGYFNSALISLLGWEGGTPPADPVGARFGRNSDGTSNGRCYELPAVLAVASPLMARVLTDPLLSAAKWYRYMAENGITATSEHTYNAKLLPAITALASLPDSPLRLSIYHMSTEPDAAEPLVSTAPTDMVRKVGIKLWADGSPWVGNIATTFPYLDTPTVRDAGIPLGPGGEAMMNYTRAALDALLDSYAGAGYQMAFHVNGDLGLDIVLDAYERALTKQGLIGTDHRWRVEHVGAARAEQFPRAASLGVAVSMSPFQYIYWGDVLDGTLFPPEIGSQWQRFADAVNSGATVSFHNDGTVSPPIPLLNVQAAVTRLSSSGTLHGPEQRISLDDALKAETVWAAAHIRRDDLGSITPGKLADFVVLSRDPYEVDPSTLATEVVVKGTWRGGHPIDLDAFLQQVAAVDPAAHRDLHTHAVTHHC</sequence>
<name>A0A5J5J8U4_9MICO</name>